<dbReference type="PANTHER" id="PTHR14494">
    <property type="entry name" value="ALADIN/ADRACALIN/AAAS"/>
    <property type="match status" value="1"/>
</dbReference>
<proteinExistence type="predicted"/>
<gene>
    <name evidence="1" type="primary">AAAS</name>
    <name evidence="1" type="ORF">g.63599</name>
</gene>
<dbReference type="GO" id="GO:0005643">
    <property type="term" value="C:nuclear pore"/>
    <property type="evidence" value="ECO:0007669"/>
    <property type="project" value="TreeGrafter"/>
</dbReference>
<dbReference type="PANTHER" id="PTHR14494:SF0">
    <property type="entry name" value="ALADIN"/>
    <property type="match status" value="1"/>
</dbReference>
<dbReference type="InterPro" id="IPR045139">
    <property type="entry name" value="Aladin"/>
</dbReference>
<dbReference type="AlphaFoldDB" id="A0A2S2P8E4"/>
<dbReference type="GO" id="GO:0006913">
    <property type="term" value="P:nucleocytoplasmic transport"/>
    <property type="evidence" value="ECO:0007669"/>
    <property type="project" value="TreeGrafter"/>
</dbReference>
<sequence>MCWDQNAQRLAITFKNSGTLVVFQTAISEAVVDCIPFCIIQGRLDEEPSTIAFQPTYEKGSLLTIGWSNGNIEYVPFEYTCKPKQDIEIIGSNVFGINNDKSISGQASMSAATNSFIEYLLN</sequence>
<dbReference type="EMBL" id="GGMR01013056">
    <property type="protein sequence ID" value="MBY25675.1"/>
    <property type="molecule type" value="Transcribed_RNA"/>
</dbReference>
<evidence type="ECO:0000313" key="1">
    <source>
        <dbReference type="EMBL" id="MBY25675.1"/>
    </source>
</evidence>
<protein>
    <submittedName>
        <fullName evidence="1">Aladin</fullName>
    </submittedName>
</protein>
<organism evidence="1">
    <name type="scientific">Schizaphis graminum</name>
    <name type="common">Green bug aphid</name>
    <dbReference type="NCBI Taxonomy" id="13262"/>
    <lineage>
        <taxon>Eukaryota</taxon>
        <taxon>Metazoa</taxon>
        <taxon>Ecdysozoa</taxon>
        <taxon>Arthropoda</taxon>
        <taxon>Hexapoda</taxon>
        <taxon>Insecta</taxon>
        <taxon>Pterygota</taxon>
        <taxon>Neoptera</taxon>
        <taxon>Paraneoptera</taxon>
        <taxon>Hemiptera</taxon>
        <taxon>Sternorrhyncha</taxon>
        <taxon>Aphidomorpha</taxon>
        <taxon>Aphidoidea</taxon>
        <taxon>Aphididae</taxon>
        <taxon>Aphidini</taxon>
        <taxon>Schizaphis</taxon>
    </lineage>
</organism>
<reference evidence="1" key="1">
    <citation type="submission" date="2018-04" db="EMBL/GenBank/DDBJ databases">
        <title>Transcriptome of Schizaphis graminum biotype I.</title>
        <authorList>
            <person name="Scully E.D."/>
            <person name="Geib S.M."/>
            <person name="Palmer N.A."/>
            <person name="Koch K."/>
            <person name="Bradshaw J."/>
            <person name="Heng-Moss T."/>
            <person name="Sarath G."/>
        </authorList>
    </citation>
    <scope>NUCLEOTIDE SEQUENCE</scope>
</reference>
<accession>A0A2S2P8E4</accession>
<name>A0A2S2P8E4_SCHGA</name>